<evidence type="ECO:0000313" key="3">
    <source>
        <dbReference type="Proteomes" id="UP001239994"/>
    </source>
</evidence>
<keyword evidence="3" id="KW-1185">Reference proteome</keyword>
<proteinExistence type="predicted"/>
<feature type="region of interest" description="Disordered" evidence="1">
    <location>
        <begin position="1"/>
        <end position="21"/>
    </location>
</feature>
<reference evidence="2" key="1">
    <citation type="submission" date="2023-03" db="EMBL/GenBank/DDBJ databases">
        <title>Electrophorus voltai genome.</title>
        <authorList>
            <person name="Bian C."/>
        </authorList>
    </citation>
    <scope>NUCLEOTIDE SEQUENCE</scope>
    <source>
        <strain evidence="2">CB-2022</strain>
        <tissue evidence="2">Muscle</tissue>
    </source>
</reference>
<dbReference type="EMBL" id="JAROKS010000019">
    <property type="protein sequence ID" value="KAK1792632.1"/>
    <property type="molecule type" value="Genomic_DNA"/>
</dbReference>
<evidence type="ECO:0000256" key="1">
    <source>
        <dbReference type="SAM" id="MobiDB-lite"/>
    </source>
</evidence>
<name>A0AAD9DUZ1_9TELE</name>
<organism evidence="2 3">
    <name type="scientific">Electrophorus voltai</name>
    <dbReference type="NCBI Taxonomy" id="2609070"/>
    <lineage>
        <taxon>Eukaryota</taxon>
        <taxon>Metazoa</taxon>
        <taxon>Chordata</taxon>
        <taxon>Craniata</taxon>
        <taxon>Vertebrata</taxon>
        <taxon>Euteleostomi</taxon>
        <taxon>Actinopterygii</taxon>
        <taxon>Neopterygii</taxon>
        <taxon>Teleostei</taxon>
        <taxon>Ostariophysi</taxon>
        <taxon>Gymnotiformes</taxon>
        <taxon>Gymnotoidei</taxon>
        <taxon>Gymnotidae</taxon>
        <taxon>Electrophorus</taxon>
    </lineage>
</organism>
<accession>A0AAD9DUZ1</accession>
<dbReference type="Proteomes" id="UP001239994">
    <property type="component" value="Unassembled WGS sequence"/>
</dbReference>
<feature type="non-terminal residue" evidence="2">
    <location>
        <position position="203"/>
    </location>
</feature>
<evidence type="ECO:0000313" key="2">
    <source>
        <dbReference type="EMBL" id="KAK1792632.1"/>
    </source>
</evidence>
<comment type="caution">
    <text evidence="2">The sequence shown here is derived from an EMBL/GenBank/DDBJ whole genome shotgun (WGS) entry which is preliminary data.</text>
</comment>
<protein>
    <submittedName>
        <fullName evidence="2">Uncharacterized protein</fullName>
    </submittedName>
</protein>
<dbReference type="AlphaFoldDB" id="A0AAD9DUZ1"/>
<sequence length="203" mass="22761">DGDTDTLKSVKEAAPFPLNGPPARNTQHALLAVELLQAQRMKRGELPTKENLNLLKRVRVLCSTRYSSCNRLDIRCSSPGETWTVLIHLLVLLRSNKAIHPAQPKQGITRTALPARKLPLTPAARIVSQLASPWQWYTIVHSHEPQARAGTVTRLPVCLYQGHHIWHGDLKKGEGNVRVIMEHLQTYRGEPGVFRQRAQAGCR</sequence>
<gene>
    <name evidence="2" type="ORF">P4O66_012562</name>
</gene>
<feature type="compositionally biased region" description="Basic and acidic residues" evidence="1">
    <location>
        <begin position="1"/>
        <end position="11"/>
    </location>
</feature>